<name>A0A4Y2TWE8_ARAVE</name>
<dbReference type="Proteomes" id="UP000499080">
    <property type="component" value="Unassembled WGS sequence"/>
</dbReference>
<sequence length="58" mass="6496">MVESIEVLTKASVTRKEVRICPFPVCLADIEFKKALIKSTCVAIVHLTLPIAQDYFSE</sequence>
<organism evidence="1 2">
    <name type="scientific">Araneus ventricosus</name>
    <name type="common">Orbweaver spider</name>
    <name type="synonym">Epeira ventricosa</name>
    <dbReference type="NCBI Taxonomy" id="182803"/>
    <lineage>
        <taxon>Eukaryota</taxon>
        <taxon>Metazoa</taxon>
        <taxon>Ecdysozoa</taxon>
        <taxon>Arthropoda</taxon>
        <taxon>Chelicerata</taxon>
        <taxon>Arachnida</taxon>
        <taxon>Araneae</taxon>
        <taxon>Araneomorphae</taxon>
        <taxon>Entelegynae</taxon>
        <taxon>Araneoidea</taxon>
        <taxon>Araneidae</taxon>
        <taxon>Araneus</taxon>
    </lineage>
</organism>
<proteinExistence type="predicted"/>
<evidence type="ECO:0000313" key="1">
    <source>
        <dbReference type="EMBL" id="GBO04969.1"/>
    </source>
</evidence>
<protein>
    <submittedName>
        <fullName evidence="1">Uncharacterized protein</fullName>
    </submittedName>
</protein>
<keyword evidence="2" id="KW-1185">Reference proteome</keyword>
<gene>
    <name evidence="1" type="ORF">AVEN_184550_1</name>
</gene>
<accession>A0A4Y2TWE8</accession>
<feature type="non-terminal residue" evidence="1">
    <location>
        <position position="58"/>
    </location>
</feature>
<dbReference type="AlphaFoldDB" id="A0A4Y2TWE8"/>
<evidence type="ECO:0000313" key="2">
    <source>
        <dbReference type="Proteomes" id="UP000499080"/>
    </source>
</evidence>
<comment type="caution">
    <text evidence="1">The sequence shown here is derived from an EMBL/GenBank/DDBJ whole genome shotgun (WGS) entry which is preliminary data.</text>
</comment>
<dbReference type="EMBL" id="BGPR01031748">
    <property type="protein sequence ID" value="GBO04969.1"/>
    <property type="molecule type" value="Genomic_DNA"/>
</dbReference>
<reference evidence="1 2" key="1">
    <citation type="journal article" date="2019" name="Sci. Rep.">
        <title>Orb-weaving spider Araneus ventricosus genome elucidates the spidroin gene catalogue.</title>
        <authorList>
            <person name="Kono N."/>
            <person name="Nakamura H."/>
            <person name="Ohtoshi R."/>
            <person name="Moran D.A.P."/>
            <person name="Shinohara A."/>
            <person name="Yoshida Y."/>
            <person name="Fujiwara M."/>
            <person name="Mori M."/>
            <person name="Tomita M."/>
            <person name="Arakawa K."/>
        </authorList>
    </citation>
    <scope>NUCLEOTIDE SEQUENCE [LARGE SCALE GENOMIC DNA]</scope>
</reference>